<evidence type="ECO:0000256" key="4">
    <source>
        <dbReference type="ARBA" id="ARBA00023139"/>
    </source>
</evidence>
<dbReference type="GO" id="GO:0043410">
    <property type="term" value="P:positive regulation of MAPK cascade"/>
    <property type="evidence" value="ECO:0007669"/>
    <property type="project" value="InterPro"/>
</dbReference>
<accession>A0A060TCU0</accession>
<comment type="subcellular location">
    <subcellularLocation>
        <location evidence="1">Endomembrane system</location>
    </subcellularLocation>
</comment>
<evidence type="ECO:0000256" key="5">
    <source>
        <dbReference type="ARBA" id="ARBA00023288"/>
    </source>
</evidence>
<sequence length="170" mass="18572">MGICLSCLRDGEEEEPQEQSPLLQQQDSHPSYMTGSVTTIREEPSVDRVKRDQTLRDIVEFTGENFIDVTSVAQPEVRTVGKSAADYKRALAELKAFSGSQNAPASSSPPSMTFSPSSNCVLPKASEEELSEQDQQWLKSLGQGIAKALSQEPVVHSVGDLVLDFNQLDD</sequence>
<gene>
    <name evidence="7" type="ORF">GNLVRS02_ARAD1D41866g</name>
</gene>
<dbReference type="InterPro" id="IPR028209">
    <property type="entry name" value="LAMTOR1/MEH1"/>
</dbReference>
<dbReference type="GO" id="GO:0031902">
    <property type="term" value="C:late endosome membrane"/>
    <property type="evidence" value="ECO:0007669"/>
    <property type="project" value="InterPro"/>
</dbReference>
<keyword evidence="2" id="KW-0519">Myristate</keyword>
<proteinExistence type="predicted"/>
<feature type="compositionally biased region" description="Polar residues" evidence="6">
    <location>
        <begin position="27"/>
        <end position="37"/>
    </location>
</feature>
<keyword evidence="3" id="KW-0472">Membrane</keyword>
<dbReference type="GO" id="GO:0071230">
    <property type="term" value="P:cellular response to amino acid stimulus"/>
    <property type="evidence" value="ECO:0007669"/>
    <property type="project" value="InterPro"/>
</dbReference>
<feature type="region of interest" description="Disordered" evidence="6">
    <location>
        <begin position="1"/>
        <end position="37"/>
    </location>
</feature>
<name>A0A060TCU0_BLAAD</name>
<dbReference type="AlphaFoldDB" id="A0A060TCU0"/>
<evidence type="ECO:0000256" key="6">
    <source>
        <dbReference type="SAM" id="MobiDB-lite"/>
    </source>
</evidence>
<dbReference type="GO" id="GO:0071986">
    <property type="term" value="C:Ragulator complex"/>
    <property type="evidence" value="ECO:0007669"/>
    <property type="project" value="InterPro"/>
</dbReference>
<dbReference type="GO" id="GO:0001919">
    <property type="term" value="P:regulation of receptor recycling"/>
    <property type="evidence" value="ECO:0007669"/>
    <property type="project" value="InterPro"/>
</dbReference>
<dbReference type="GO" id="GO:0032008">
    <property type="term" value="P:positive regulation of TOR signaling"/>
    <property type="evidence" value="ECO:0007669"/>
    <property type="project" value="InterPro"/>
</dbReference>
<keyword evidence="5" id="KW-0449">Lipoprotein</keyword>
<feature type="region of interest" description="Disordered" evidence="6">
    <location>
        <begin position="98"/>
        <end position="129"/>
    </location>
</feature>
<evidence type="ECO:0000313" key="7">
    <source>
        <dbReference type="EMBL" id="CDP38758.1"/>
    </source>
</evidence>
<dbReference type="GO" id="GO:0045121">
    <property type="term" value="C:membrane raft"/>
    <property type="evidence" value="ECO:0007669"/>
    <property type="project" value="InterPro"/>
</dbReference>
<evidence type="ECO:0000256" key="2">
    <source>
        <dbReference type="ARBA" id="ARBA00022707"/>
    </source>
</evidence>
<feature type="compositionally biased region" description="Low complexity" evidence="6">
    <location>
        <begin position="98"/>
        <end position="118"/>
    </location>
</feature>
<dbReference type="Pfam" id="PF15454">
    <property type="entry name" value="LAMTOR"/>
    <property type="match status" value="1"/>
</dbReference>
<reference evidence="7" key="2">
    <citation type="submission" date="2014-06" db="EMBL/GenBank/DDBJ databases">
        <title>The complete genome of Blastobotrys (Arxula) adeninivorans LS3 - a yeast of biotechnological interest.</title>
        <authorList>
            <person name="Kunze G."/>
            <person name="Gaillardin C."/>
            <person name="Czernicka M."/>
            <person name="Durrens P."/>
            <person name="Martin T."/>
            <person name="Boer E."/>
            <person name="Gabaldon T."/>
            <person name="Cruz J."/>
            <person name="Talla E."/>
            <person name="Marck C."/>
            <person name="Goffeau A."/>
            <person name="Barbe V."/>
            <person name="Baret P."/>
            <person name="Baronian K."/>
            <person name="Beier S."/>
            <person name="Bleykasten C."/>
            <person name="Bode R."/>
            <person name="Casaregola S."/>
            <person name="Despons L."/>
            <person name="Fairhead C."/>
            <person name="Giersberg M."/>
            <person name="Gierski P."/>
            <person name="Hahnel U."/>
            <person name="Hartmann A."/>
            <person name="Jankowska D."/>
            <person name="Jubin C."/>
            <person name="Jung P."/>
            <person name="Lafontaine I."/>
            <person name="Leh-Louis V."/>
            <person name="Lemaire M."/>
            <person name="Marcet-Houben M."/>
            <person name="Mascher M."/>
            <person name="Morel G."/>
            <person name="Richard G.-F."/>
            <person name="Riechen J."/>
            <person name="Sacerdot C."/>
            <person name="Sarkar A."/>
            <person name="Savel G."/>
            <person name="Schacherer J."/>
            <person name="Sherman D."/>
            <person name="Straub M.-L."/>
            <person name="Stein N."/>
            <person name="Thierry A."/>
            <person name="Trautwein-Schult A."/>
            <person name="Westhof E."/>
            <person name="Worch S."/>
            <person name="Dujon B."/>
            <person name="Souciet J.-L."/>
            <person name="Wincker P."/>
            <person name="Scholz U."/>
            <person name="Neuveglise N."/>
        </authorList>
    </citation>
    <scope>NUCLEOTIDE SEQUENCE</scope>
    <source>
        <strain evidence="7">LS3</strain>
    </source>
</reference>
<keyword evidence="4" id="KW-0564">Palmitate</keyword>
<evidence type="ECO:0000256" key="3">
    <source>
        <dbReference type="ARBA" id="ARBA00023136"/>
    </source>
</evidence>
<evidence type="ECO:0000256" key="1">
    <source>
        <dbReference type="ARBA" id="ARBA00004308"/>
    </source>
</evidence>
<organism evidence="7">
    <name type="scientific">Blastobotrys adeninivorans</name>
    <name type="common">Yeast</name>
    <name type="synonym">Arxula adeninivorans</name>
    <dbReference type="NCBI Taxonomy" id="409370"/>
    <lineage>
        <taxon>Eukaryota</taxon>
        <taxon>Fungi</taxon>
        <taxon>Dikarya</taxon>
        <taxon>Ascomycota</taxon>
        <taxon>Saccharomycotina</taxon>
        <taxon>Dipodascomycetes</taxon>
        <taxon>Dipodascales</taxon>
        <taxon>Trichomonascaceae</taxon>
        <taxon>Blastobotrys</taxon>
    </lineage>
</organism>
<protein>
    <submittedName>
        <fullName evidence="7">ARAD1D41866p</fullName>
    </submittedName>
</protein>
<dbReference type="GO" id="GO:0016197">
    <property type="term" value="P:endosomal transport"/>
    <property type="evidence" value="ECO:0007669"/>
    <property type="project" value="InterPro"/>
</dbReference>
<dbReference type="EMBL" id="HG937694">
    <property type="protein sequence ID" value="CDP38758.1"/>
    <property type="molecule type" value="Genomic_DNA"/>
</dbReference>
<reference evidence="7" key="1">
    <citation type="submission" date="2014-02" db="EMBL/GenBank/DDBJ databases">
        <authorList>
            <person name="Genoscope - CEA"/>
        </authorList>
    </citation>
    <scope>NUCLEOTIDE SEQUENCE</scope>
    <source>
        <strain evidence="7">LS3</strain>
    </source>
</reference>